<dbReference type="PANTHER" id="PTHR43155:SF2">
    <property type="entry name" value="CYCLIC DI-GMP PHOSPHODIESTERASE PA4108"/>
    <property type="match status" value="1"/>
</dbReference>
<gene>
    <name evidence="4" type="ORF">HGMM_OP4C734</name>
</gene>
<keyword evidence="1" id="KW-0472">Membrane</keyword>
<evidence type="ECO:0000259" key="3">
    <source>
        <dbReference type="PROSITE" id="PS51832"/>
    </source>
</evidence>
<dbReference type="PROSITE" id="PS51831">
    <property type="entry name" value="HD"/>
    <property type="match status" value="1"/>
</dbReference>
<reference evidence="4" key="2">
    <citation type="journal article" date="2012" name="PLoS ONE">
        <title>A Deeply Branching Thermophilic Bacterium with an Ancient Acetyl-CoA Pathway Dominates a Subsurface Ecosystem.</title>
        <authorList>
            <person name="Takami H."/>
            <person name="Noguchi H."/>
            <person name="Takaki Y."/>
            <person name="Uchiyama I."/>
            <person name="Toyoda A."/>
            <person name="Nishi S."/>
            <person name="Chee G.-J."/>
            <person name="Arai W."/>
            <person name="Nunoura T."/>
            <person name="Itoh T."/>
            <person name="Hattori M."/>
            <person name="Takai K."/>
        </authorList>
    </citation>
    <scope>NUCLEOTIDE SEQUENCE</scope>
</reference>
<feature type="domain" description="HD" evidence="2">
    <location>
        <begin position="93"/>
        <end position="215"/>
    </location>
</feature>
<keyword evidence="1" id="KW-1133">Transmembrane helix</keyword>
<feature type="domain" description="HD-GYP" evidence="3">
    <location>
        <begin position="71"/>
        <end position="272"/>
    </location>
</feature>
<dbReference type="Gene3D" id="1.10.3210.10">
    <property type="entry name" value="Hypothetical protein af1432"/>
    <property type="match status" value="1"/>
</dbReference>
<accession>H5SU98</accession>
<dbReference type="InterPro" id="IPR006675">
    <property type="entry name" value="HDIG_dom"/>
</dbReference>
<keyword evidence="4" id="KW-0378">Hydrolase</keyword>
<evidence type="ECO:0000259" key="2">
    <source>
        <dbReference type="PROSITE" id="PS51831"/>
    </source>
</evidence>
<dbReference type="InterPro" id="IPR037522">
    <property type="entry name" value="HD_GYP_dom"/>
</dbReference>
<dbReference type="CDD" id="cd00077">
    <property type="entry name" value="HDc"/>
    <property type="match status" value="1"/>
</dbReference>
<dbReference type="SUPFAM" id="SSF109604">
    <property type="entry name" value="HD-domain/PDEase-like"/>
    <property type="match status" value="1"/>
</dbReference>
<evidence type="ECO:0000256" key="1">
    <source>
        <dbReference type="SAM" id="Phobius"/>
    </source>
</evidence>
<sequence length="276" mass="31401">MLVSGILTLTQRIKFTKLVIFKMRTLPFQVLAIGVISILTAVVYTQAPWQTLLVLIPAVGVHLTLRGYSKLRRETQRTLETLVHMLHEHNPYTAEHSEEVADLAEKIAREMELPEDQIETIRTAARVHDIGKVAIPDSILNKRGPLDDSERQLIKQHTVIGFDLLKNLEMYSEAAQLVKYEHERWDGTGYPDGLKGEQIPLGARIIHVADVYHALTSDRPYRESQGLPRHYEPAEAVRIIQSQSGRQFDPKVVEALVRVISDELKEPLWFSSGRFS</sequence>
<dbReference type="SMART" id="SM00471">
    <property type="entry name" value="HDc"/>
    <property type="match status" value="1"/>
</dbReference>
<dbReference type="InterPro" id="IPR006674">
    <property type="entry name" value="HD_domain"/>
</dbReference>
<dbReference type="NCBIfam" id="TIGR00277">
    <property type="entry name" value="HDIG"/>
    <property type="match status" value="1"/>
</dbReference>
<dbReference type="AlphaFoldDB" id="H5SU98"/>
<reference evidence="4" key="1">
    <citation type="journal article" date="2005" name="Environ. Microbiol.">
        <title>Genetic and functional properties of uncultivated thermophilic crenarchaeotes from a subsurface gold mine as revealed by analysis of genome fragments.</title>
        <authorList>
            <person name="Nunoura T."/>
            <person name="Hirayama H."/>
            <person name="Takami H."/>
            <person name="Oida H."/>
            <person name="Nishi S."/>
            <person name="Shimamura S."/>
            <person name="Suzuki Y."/>
            <person name="Inagaki F."/>
            <person name="Takai K."/>
            <person name="Nealson K.H."/>
            <person name="Horikoshi K."/>
        </authorList>
    </citation>
    <scope>NUCLEOTIDE SEQUENCE</scope>
</reference>
<dbReference type="PANTHER" id="PTHR43155">
    <property type="entry name" value="CYCLIC DI-GMP PHOSPHODIESTERASE PA4108-RELATED"/>
    <property type="match status" value="1"/>
</dbReference>
<proteinExistence type="predicted"/>
<dbReference type="PROSITE" id="PS51832">
    <property type="entry name" value="HD_GYP"/>
    <property type="match status" value="1"/>
</dbReference>
<feature type="transmembrane region" description="Helical" evidence="1">
    <location>
        <begin position="21"/>
        <end position="43"/>
    </location>
</feature>
<organism evidence="4">
    <name type="scientific">Acetithermum autotrophicum</name>
    <dbReference type="NCBI Taxonomy" id="1446466"/>
    <lineage>
        <taxon>Bacteria</taxon>
        <taxon>Candidatus Bipolaricaulota</taxon>
        <taxon>Candidatus Acetithermum</taxon>
    </lineage>
</organism>
<evidence type="ECO:0000313" key="4">
    <source>
        <dbReference type="EMBL" id="BAL60098.1"/>
    </source>
</evidence>
<feature type="transmembrane region" description="Helical" evidence="1">
    <location>
        <begin position="49"/>
        <end position="68"/>
    </location>
</feature>
<keyword evidence="1" id="KW-0812">Transmembrane</keyword>
<dbReference type="Pfam" id="PF13487">
    <property type="entry name" value="HD_5"/>
    <property type="match status" value="1"/>
</dbReference>
<protein>
    <submittedName>
        <fullName evidence="4">Metal dependent phosphohydrolase</fullName>
    </submittedName>
</protein>
<dbReference type="GO" id="GO:0016787">
    <property type="term" value="F:hydrolase activity"/>
    <property type="evidence" value="ECO:0007669"/>
    <property type="project" value="UniProtKB-KW"/>
</dbReference>
<name>H5SU98_ACEAU</name>
<dbReference type="EMBL" id="AP011803">
    <property type="protein sequence ID" value="BAL60098.1"/>
    <property type="molecule type" value="Genomic_DNA"/>
</dbReference>
<dbReference type="InterPro" id="IPR003607">
    <property type="entry name" value="HD/PDEase_dom"/>
</dbReference>